<dbReference type="EMBL" id="CADEPM010000005">
    <property type="protein sequence ID" value="CAB3406942.1"/>
    <property type="molecule type" value="Genomic_DNA"/>
</dbReference>
<sequence length="350" mass="39423">MAAVTKRRPRKTATVSVETEDGTQADRPKKKAAARKKGVTRRLAVHSYAECSEDALKDFVKAACDIGVKGICDEFIALKLETQACTKPKTAHDKNADRNRYKDVYCIDETRVVLKYPEGDAQDYIHANWVKTGDVNKFICTQGPTEKTIEDFWRLIWQEKTPCIVMLCNVMEMGKKKCEQYWPESPEKPMSLGKLTIKLVEASREVEPNILLKRMSVSDETGTVHNLDHWHWKAWPDRGVPEIPMAAFRLLLRLKAVSPILVHCSAGIGRTGTIVGLEIAYSKLCAGEKVSLNQIVRDIRNQRHGSVQTDAQYLFMHRVLLALAENKKITTPEMATFAADYDKTMATKAG</sequence>
<dbReference type="InterPro" id="IPR003595">
    <property type="entry name" value="Tyr_Pase_cat"/>
</dbReference>
<keyword evidence="5" id="KW-1185">Reference proteome</keyword>
<dbReference type="InterPro" id="IPR016130">
    <property type="entry name" value="Tyr_Pase_AS"/>
</dbReference>
<dbReference type="SMART" id="SM00194">
    <property type="entry name" value="PTPc"/>
    <property type="match status" value="1"/>
</dbReference>
<evidence type="ECO:0000313" key="4">
    <source>
        <dbReference type="EMBL" id="CAB3406942.1"/>
    </source>
</evidence>
<dbReference type="OrthoDB" id="8609993at2759"/>
<dbReference type="InterPro" id="IPR000387">
    <property type="entry name" value="Tyr_Pase_dom"/>
</dbReference>
<evidence type="ECO:0000256" key="1">
    <source>
        <dbReference type="SAM" id="MobiDB-lite"/>
    </source>
</evidence>
<dbReference type="PROSITE" id="PS00383">
    <property type="entry name" value="TYR_PHOSPHATASE_1"/>
    <property type="match status" value="1"/>
</dbReference>
<organism evidence="4 5">
    <name type="scientific">Caenorhabditis bovis</name>
    <dbReference type="NCBI Taxonomy" id="2654633"/>
    <lineage>
        <taxon>Eukaryota</taxon>
        <taxon>Metazoa</taxon>
        <taxon>Ecdysozoa</taxon>
        <taxon>Nematoda</taxon>
        <taxon>Chromadorea</taxon>
        <taxon>Rhabditida</taxon>
        <taxon>Rhabditina</taxon>
        <taxon>Rhabditomorpha</taxon>
        <taxon>Rhabditoidea</taxon>
        <taxon>Rhabditidae</taxon>
        <taxon>Peloderinae</taxon>
        <taxon>Caenorhabditis</taxon>
    </lineage>
</organism>
<dbReference type="Gene3D" id="3.90.190.10">
    <property type="entry name" value="Protein tyrosine phosphatase superfamily"/>
    <property type="match status" value="1"/>
</dbReference>
<dbReference type="PROSITE" id="PS50056">
    <property type="entry name" value="TYR_PHOSPHATASE_2"/>
    <property type="match status" value="1"/>
</dbReference>
<reference evidence="4 5" key="1">
    <citation type="submission" date="2020-04" db="EMBL/GenBank/DDBJ databases">
        <authorList>
            <person name="Laetsch R D."/>
            <person name="Stevens L."/>
            <person name="Kumar S."/>
            <person name="Blaxter L. M."/>
        </authorList>
    </citation>
    <scope>NUCLEOTIDE SEQUENCE [LARGE SCALE GENOMIC DNA]</scope>
</reference>
<comment type="caution">
    <text evidence="4">The sequence shown here is derived from an EMBL/GenBank/DDBJ whole genome shotgun (WGS) entry which is preliminary data.</text>
</comment>
<dbReference type="CDD" id="cd00047">
    <property type="entry name" value="PTPc"/>
    <property type="match status" value="1"/>
</dbReference>
<proteinExistence type="predicted"/>
<accession>A0A8S1EZY2</accession>
<dbReference type="InterPro" id="IPR000242">
    <property type="entry name" value="PTP_cat"/>
</dbReference>
<dbReference type="InterPro" id="IPR029021">
    <property type="entry name" value="Prot-tyrosine_phosphatase-like"/>
</dbReference>
<feature type="region of interest" description="Disordered" evidence="1">
    <location>
        <begin position="1"/>
        <end position="35"/>
    </location>
</feature>
<dbReference type="Proteomes" id="UP000494206">
    <property type="component" value="Unassembled WGS sequence"/>
</dbReference>
<dbReference type="SUPFAM" id="SSF52799">
    <property type="entry name" value="(Phosphotyrosine protein) phosphatases II"/>
    <property type="match status" value="1"/>
</dbReference>
<protein>
    <submittedName>
        <fullName evidence="4">Uncharacterized protein</fullName>
    </submittedName>
</protein>
<dbReference type="PANTHER" id="PTHR46163:SF2">
    <property type="entry name" value="PROTEIN-TYROSINE PHOSPHATASE"/>
    <property type="match status" value="1"/>
</dbReference>
<name>A0A8S1EZY2_9PELO</name>
<dbReference type="GO" id="GO:0004725">
    <property type="term" value="F:protein tyrosine phosphatase activity"/>
    <property type="evidence" value="ECO:0007669"/>
    <property type="project" value="InterPro"/>
</dbReference>
<dbReference type="PRINTS" id="PR00700">
    <property type="entry name" value="PRTYPHPHTASE"/>
</dbReference>
<feature type="compositionally biased region" description="Basic residues" evidence="1">
    <location>
        <begin position="1"/>
        <end position="11"/>
    </location>
</feature>
<feature type="domain" description="Tyrosine-protein phosphatase" evidence="2">
    <location>
        <begin position="71"/>
        <end position="323"/>
    </location>
</feature>
<gene>
    <name evidence="4" type="ORF">CBOVIS_LOCUS8939</name>
</gene>
<evidence type="ECO:0000259" key="2">
    <source>
        <dbReference type="PROSITE" id="PS50055"/>
    </source>
</evidence>
<dbReference type="PANTHER" id="PTHR46163">
    <property type="entry name" value="TYROSINE-PROTEIN PHOSPHATASE-RELATED"/>
    <property type="match status" value="1"/>
</dbReference>
<dbReference type="PROSITE" id="PS50055">
    <property type="entry name" value="TYR_PHOSPHATASE_PTP"/>
    <property type="match status" value="1"/>
</dbReference>
<dbReference type="InterPro" id="IPR052782">
    <property type="entry name" value="Oocyte-zygote_transition_reg"/>
</dbReference>
<dbReference type="Pfam" id="PF00102">
    <property type="entry name" value="Y_phosphatase"/>
    <property type="match status" value="1"/>
</dbReference>
<feature type="domain" description="Tyrosine specific protein phosphatases" evidence="3">
    <location>
        <begin position="259"/>
        <end position="314"/>
    </location>
</feature>
<dbReference type="AlphaFoldDB" id="A0A8S1EZY2"/>
<evidence type="ECO:0000259" key="3">
    <source>
        <dbReference type="PROSITE" id="PS50056"/>
    </source>
</evidence>
<evidence type="ECO:0000313" key="5">
    <source>
        <dbReference type="Proteomes" id="UP000494206"/>
    </source>
</evidence>
<dbReference type="SMART" id="SM00404">
    <property type="entry name" value="PTPc_motif"/>
    <property type="match status" value="1"/>
</dbReference>